<dbReference type="Proteomes" id="UP000597444">
    <property type="component" value="Unassembled WGS sequence"/>
</dbReference>
<keyword evidence="2 8" id="KW-0820">tRNA-binding</keyword>
<dbReference type="InterPro" id="IPR036416">
    <property type="entry name" value="Pept_tRNA_hydro_sf"/>
</dbReference>
<keyword evidence="8" id="KW-0963">Cytoplasm</keyword>
<dbReference type="InterPro" id="IPR001328">
    <property type="entry name" value="Pept_tRNA_hydro"/>
</dbReference>
<comment type="catalytic activity">
    <reaction evidence="6 8 9">
        <text>an N-acyl-L-alpha-aminoacyl-tRNA + H2O = an N-acyl-L-amino acid + a tRNA + H(+)</text>
        <dbReference type="Rhea" id="RHEA:54448"/>
        <dbReference type="Rhea" id="RHEA-COMP:10123"/>
        <dbReference type="Rhea" id="RHEA-COMP:13883"/>
        <dbReference type="ChEBI" id="CHEBI:15377"/>
        <dbReference type="ChEBI" id="CHEBI:15378"/>
        <dbReference type="ChEBI" id="CHEBI:59874"/>
        <dbReference type="ChEBI" id="CHEBI:78442"/>
        <dbReference type="ChEBI" id="CHEBI:138191"/>
        <dbReference type="EC" id="3.1.1.29"/>
    </reaction>
</comment>
<evidence type="ECO:0000256" key="5">
    <source>
        <dbReference type="ARBA" id="ARBA00038063"/>
    </source>
</evidence>
<dbReference type="Pfam" id="PF01195">
    <property type="entry name" value="Pept_tRNA_hydro"/>
    <property type="match status" value="1"/>
</dbReference>
<gene>
    <name evidence="8 12" type="primary">pth</name>
    <name evidence="12" type="ORF">KSF_015350</name>
</gene>
<feature type="binding site" evidence="8">
    <location>
        <position position="111"/>
    </location>
    <ligand>
        <name>tRNA</name>
        <dbReference type="ChEBI" id="CHEBI:17843"/>
    </ligand>
</feature>
<feature type="binding site" evidence="8">
    <location>
        <position position="63"/>
    </location>
    <ligand>
        <name>tRNA</name>
        <dbReference type="ChEBI" id="CHEBI:17843"/>
    </ligand>
</feature>
<evidence type="ECO:0000256" key="10">
    <source>
        <dbReference type="RuleBase" id="RU004320"/>
    </source>
</evidence>
<dbReference type="SUPFAM" id="SSF53178">
    <property type="entry name" value="Peptidyl-tRNA hydrolase-like"/>
    <property type="match status" value="1"/>
</dbReference>
<dbReference type="EC" id="3.1.1.29" evidence="1 8"/>
<dbReference type="InterPro" id="IPR018171">
    <property type="entry name" value="Pept_tRNA_hydro_CS"/>
</dbReference>
<feature type="region of interest" description="Disordered" evidence="11">
    <location>
        <begin position="186"/>
        <end position="225"/>
    </location>
</feature>
<feature type="binding site" evidence="8">
    <location>
        <position position="65"/>
    </location>
    <ligand>
        <name>tRNA</name>
        <dbReference type="ChEBI" id="CHEBI:17843"/>
    </ligand>
</feature>
<evidence type="ECO:0000313" key="13">
    <source>
        <dbReference type="Proteomes" id="UP000597444"/>
    </source>
</evidence>
<keyword evidence="3 8" id="KW-0378">Hydrolase</keyword>
<evidence type="ECO:0000256" key="8">
    <source>
        <dbReference type="HAMAP-Rule" id="MF_00083"/>
    </source>
</evidence>
<comment type="function">
    <text evidence="8">Hydrolyzes ribosome-free peptidyl-tRNAs (with 1 or more amino acids incorporated), which drop off the ribosome during protein synthesis, or as a result of ribosome stalling.</text>
</comment>
<feature type="binding site" evidence="8">
    <location>
        <position position="14"/>
    </location>
    <ligand>
        <name>tRNA</name>
        <dbReference type="ChEBI" id="CHEBI:17843"/>
    </ligand>
</feature>
<evidence type="ECO:0000256" key="1">
    <source>
        <dbReference type="ARBA" id="ARBA00013260"/>
    </source>
</evidence>
<dbReference type="GO" id="GO:0005737">
    <property type="term" value="C:cytoplasm"/>
    <property type="evidence" value="ECO:0007669"/>
    <property type="project" value="UniProtKB-SubCell"/>
</dbReference>
<dbReference type="RefSeq" id="WP_220202382.1">
    <property type="nucleotide sequence ID" value="NZ_BNJK01000001.1"/>
</dbReference>
<comment type="caution">
    <text evidence="12">The sequence shown here is derived from an EMBL/GenBank/DDBJ whole genome shotgun (WGS) entry which is preliminary data.</text>
</comment>
<dbReference type="GO" id="GO:0000049">
    <property type="term" value="F:tRNA binding"/>
    <property type="evidence" value="ECO:0007669"/>
    <property type="project" value="UniProtKB-UniRule"/>
</dbReference>
<dbReference type="PANTHER" id="PTHR17224">
    <property type="entry name" value="PEPTIDYL-TRNA HYDROLASE"/>
    <property type="match status" value="1"/>
</dbReference>
<keyword evidence="13" id="KW-1185">Reference proteome</keyword>
<feature type="site" description="Discriminates between blocked and unblocked aminoacyl-tRNA" evidence="8">
    <location>
        <position position="9"/>
    </location>
</feature>
<sequence length="225" mass="25209">MKLVIGLGNPGSQYEQTRHNSGFRIVDMLADKLGWRWERRGRAVLASGTIGTEKVVLIKPLTYMNNSGEAVGELVRWYKVQPDDVIVVYDDLDLAVGKLRLRASGSAGGHNGVDSIIHHLHTNQFPRLRVGIGRPANNRMDTINYVLGVPPGDERILLATGEEKAVESIPLIIEQDVGTAMNIINADPEAQRKAEEKRRRQQERRELRRQEKEQQALLETESASD</sequence>
<organism evidence="12 13">
    <name type="scientific">Reticulibacter mediterranei</name>
    <dbReference type="NCBI Taxonomy" id="2778369"/>
    <lineage>
        <taxon>Bacteria</taxon>
        <taxon>Bacillati</taxon>
        <taxon>Chloroflexota</taxon>
        <taxon>Ktedonobacteria</taxon>
        <taxon>Ktedonobacterales</taxon>
        <taxon>Reticulibacteraceae</taxon>
        <taxon>Reticulibacter</taxon>
    </lineage>
</organism>
<dbReference type="PANTHER" id="PTHR17224:SF1">
    <property type="entry name" value="PEPTIDYL-TRNA HYDROLASE"/>
    <property type="match status" value="1"/>
</dbReference>
<dbReference type="PROSITE" id="PS01195">
    <property type="entry name" value="PEPT_TRNA_HYDROL_1"/>
    <property type="match status" value="1"/>
</dbReference>
<dbReference type="AlphaFoldDB" id="A0A8J3N1N9"/>
<evidence type="ECO:0000313" key="12">
    <source>
        <dbReference type="EMBL" id="GHO91487.1"/>
    </source>
</evidence>
<dbReference type="GO" id="GO:0072344">
    <property type="term" value="P:rescue of stalled ribosome"/>
    <property type="evidence" value="ECO:0007669"/>
    <property type="project" value="UniProtKB-UniRule"/>
</dbReference>
<evidence type="ECO:0000256" key="2">
    <source>
        <dbReference type="ARBA" id="ARBA00022555"/>
    </source>
</evidence>
<comment type="subunit">
    <text evidence="8">Monomer.</text>
</comment>
<evidence type="ECO:0000256" key="7">
    <source>
        <dbReference type="ARBA" id="ARBA00050038"/>
    </source>
</evidence>
<dbReference type="Gene3D" id="3.40.50.1470">
    <property type="entry name" value="Peptidyl-tRNA hydrolase"/>
    <property type="match status" value="1"/>
</dbReference>
<feature type="compositionally biased region" description="Basic and acidic residues" evidence="11">
    <location>
        <begin position="189"/>
        <end position="214"/>
    </location>
</feature>
<keyword evidence="4 8" id="KW-0694">RNA-binding</keyword>
<evidence type="ECO:0000256" key="6">
    <source>
        <dbReference type="ARBA" id="ARBA00048707"/>
    </source>
</evidence>
<feature type="site" description="Stabilizes the basic form of H active site to accept a proton" evidence="8">
    <location>
        <position position="90"/>
    </location>
</feature>
<name>A0A8J3N1N9_9CHLR</name>
<protein>
    <recommendedName>
        <fullName evidence="7 8">Peptidyl-tRNA hydrolase</fullName>
        <shortName evidence="8">Pth</shortName>
        <ecNumber evidence="1 8">3.1.1.29</ecNumber>
    </recommendedName>
</protein>
<dbReference type="CDD" id="cd00462">
    <property type="entry name" value="PTH"/>
    <property type="match status" value="1"/>
</dbReference>
<comment type="similarity">
    <text evidence="5 8 10">Belongs to the PTH family.</text>
</comment>
<evidence type="ECO:0000256" key="11">
    <source>
        <dbReference type="SAM" id="MobiDB-lite"/>
    </source>
</evidence>
<dbReference type="GO" id="GO:0006515">
    <property type="term" value="P:protein quality control for misfolded or incompletely synthesized proteins"/>
    <property type="evidence" value="ECO:0007669"/>
    <property type="project" value="UniProtKB-UniRule"/>
</dbReference>
<dbReference type="EMBL" id="BNJK01000001">
    <property type="protein sequence ID" value="GHO91487.1"/>
    <property type="molecule type" value="Genomic_DNA"/>
</dbReference>
<evidence type="ECO:0000256" key="4">
    <source>
        <dbReference type="ARBA" id="ARBA00022884"/>
    </source>
</evidence>
<evidence type="ECO:0000256" key="3">
    <source>
        <dbReference type="ARBA" id="ARBA00022801"/>
    </source>
</evidence>
<evidence type="ECO:0000256" key="9">
    <source>
        <dbReference type="RuleBase" id="RU000673"/>
    </source>
</evidence>
<dbReference type="HAMAP" id="MF_00083">
    <property type="entry name" value="Pept_tRNA_hydro_bact"/>
    <property type="match status" value="1"/>
</dbReference>
<dbReference type="GO" id="GO:0004045">
    <property type="term" value="F:peptidyl-tRNA hydrolase activity"/>
    <property type="evidence" value="ECO:0007669"/>
    <property type="project" value="UniProtKB-UniRule"/>
</dbReference>
<accession>A0A8J3N1N9</accession>
<dbReference type="NCBIfam" id="TIGR00447">
    <property type="entry name" value="pth"/>
    <property type="match status" value="1"/>
</dbReference>
<comment type="subcellular location">
    <subcellularLocation>
        <location evidence="8">Cytoplasm</location>
    </subcellularLocation>
</comment>
<proteinExistence type="inferred from homology"/>
<reference evidence="12" key="1">
    <citation type="submission" date="2020-10" db="EMBL/GenBank/DDBJ databases">
        <title>Taxonomic study of unclassified bacteria belonging to the class Ktedonobacteria.</title>
        <authorList>
            <person name="Yabe S."/>
            <person name="Wang C.M."/>
            <person name="Zheng Y."/>
            <person name="Sakai Y."/>
            <person name="Cavaletti L."/>
            <person name="Monciardini P."/>
            <person name="Donadio S."/>
        </authorList>
    </citation>
    <scope>NUCLEOTIDE SEQUENCE</scope>
    <source>
        <strain evidence="12">ID150040</strain>
    </source>
</reference>
<comment type="function">
    <text evidence="8">Catalyzes the release of premature peptidyl moieties from peptidyl-tRNA molecules trapped in stalled 50S ribosomal subunits, and thus maintains levels of free tRNAs and 50S ribosomes.</text>
</comment>
<feature type="active site" description="Proton acceptor" evidence="8">
    <location>
        <position position="19"/>
    </location>
</feature>
<dbReference type="FunFam" id="3.40.50.1470:FF:000001">
    <property type="entry name" value="Peptidyl-tRNA hydrolase"/>
    <property type="match status" value="1"/>
</dbReference>